<dbReference type="AlphaFoldDB" id="A0A8H5RLM4"/>
<comment type="caution">
    <text evidence="3">The sequence shown here is derived from an EMBL/GenBank/DDBJ whole genome shotgun (WGS) entry which is preliminary data.</text>
</comment>
<accession>A0A8H5RLM4</accession>
<reference evidence="3 4" key="1">
    <citation type="submission" date="2020-05" db="EMBL/GenBank/DDBJ databases">
        <title>Identification and distribution of gene clusters putatively required for synthesis of sphingolipid metabolism inhibitors in phylogenetically diverse species of the filamentous fungus Fusarium.</title>
        <authorList>
            <person name="Kim H.-S."/>
            <person name="Busman M."/>
            <person name="Brown D.W."/>
            <person name="Divon H."/>
            <person name="Uhlig S."/>
            <person name="Proctor R.H."/>
        </authorList>
    </citation>
    <scope>NUCLEOTIDE SEQUENCE [LARGE SCALE GENOMIC DNA]</scope>
    <source>
        <strain evidence="3 4">NRRL 66243</strain>
    </source>
</reference>
<feature type="region of interest" description="Disordered" evidence="1">
    <location>
        <begin position="238"/>
        <end position="273"/>
    </location>
</feature>
<dbReference type="EMBL" id="JAAQRI010000122">
    <property type="protein sequence ID" value="KAF5635592.1"/>
    <property type="molecule type" value="Genomic_DNA"/>
</dbReference>
<feature type="compositionally biased region" description="Basic and acidic residues" evidence="1">
    <location>
        <begin position="43"/>
        <end position="52"/>
    </location>
</feature>
<keyword evidence="4" id="KW-1185">Reference proteome</keyword>
<proteinExistence type="predicted"/>
<keyword evidence="2" id="KW-1133">Transmembrane helix</keyword>
<feature type="compositionally biased region" description="Low complexity" evidence="1">
    <location>
        <begin position="130"/>
        <end position="141"/>
    </location>
</feature>
<evidence type="ECO:0000256" key="2">
    <source>
        <dbReference type="SAM" id="Phobius"/>
    </source>
</evidence>
<keyword evidence="2" id="KW-0812">Transmembrane</keyword>
<dbReference type="RefSeq" id="XP_037206614.1">
    <property type="nucleotide sequence ID" value="XM_037352802.1"/>
</dbReference>
<sequence length="298" mass="32931">MCFLFMDPDLIIDEPELQSANLNTDKRGDTLSRNEASPTRQGYEPRDLKDLTGHTFGTIPPDFKPVLTIPWTQRPDQGISELPADLTIIERFTTVTRSEQSITTSSPPRLTPGTEIEIITITDGTKFIPPSSTSDVMSSSQESEHTSTEVLSLSTETTLLASSSYGEASSWTTSYTTDSSTELLLPSSSPPVSGTPAPSDATRIIRGVFAGVFALLVAIFVFYLARWFVKGPKSQHREQHELQHELQPEPRHQPRYEPRPELHNGPQYGPSSNVSVTVCHNHAEIQPQQAVAENTWKA</sequence>
<dbReference type="Proteomes" id="UP000530670">
    <property type="component" value="Unassembled WGS sequence"/>
</dbReference>
<feature type="region of interest" description="Disordered" evidence="1">
    <location>
        <begin position="130"/>
        <end position="149"/>
    </location>
</feature>
<gene>
    <name evidence="3" type="ORF">FTJAE_6213</name>
</gene>
<feature type="region of interest" description="Disordered" evidence="1">
    <location>
        <begin position="21"/>
        <end position="54"/>
    </location>
</feature>
<dbReference type="OrthoDB" id="5091094at2759"/>
<evidence type="ECO:0000313" key="4">
    <source>
        <dbReference type="Proteomes" id="UP000530670"/>
    </source>
</evidence>
<protein>
    <submittedName>
        <fullName evidence="3">Uncharacterized protein</fullName>
    </submittedName>
</protein>
<dbReference type="GeneID" id="59305072"/>
<feature type="compositionally biased region" description="Basic and acidic residues" evidence="1">
    <location>
        <begin position="238"/>
        <end position="262"/>
    </location>
</feature>
<organism evidence="3 4">
    <name type="scientific">Fusarium tjaetaba</name>
    <dbReference type="NCBI Taxonomy" id="1567544"/>
    <lineage>
        <taxon>Eukaryota</taxon>
        <taxon>Fungi</taxon>
        <taxon>Dikarya</taxon>
        <taxon>Ascomycota</taxon>
        <taxon>Pezizomycotina</taxon>
        <taxon>Sordariomycetes</taxon>
        <taxon>Hypocreomycetidae</taxon>
        <taxon>Hypocreales</taxon>
        <taxon>Nectriaceae</taxon>
        <taxon>Fusarium</taxon>
        <taxon>Fusarium fujikuroi species complex</taxon>
    </lineage>
</organism>
<feature type="transmembrane region" description="Helical" evidence="2">
    <location>
        <begin position="208"/>
        <end position="229"/>
    </location>
</feature>
<name>A0A8H5RLM4_9HYPO</name>
<evidence type="ECO:0000313" key="3">
    <source>
        <dbReference type="EMBL" id="KAF5635592.1"/>
    </source>
</evidence>
<keyword evidence="2" id="KW-0472">Membrane</keyword>
<evidence type="ECO:0000256" key="1">
    <source>
        <dbReference type="SAM" id="MobiDB-lite"/>
    </source>
</evidence>